<dbReference type="KEGG" id="vg:77936306"/>
<sequence>MAETNISRKAQGAGKKLLGFGLLTILWLAASGYLVWHSKASMTGSKCLSSIPCLDPNEWGDLLAGLFAPIAFLWLVATVWIQSDELRLQREELALTRLEMEHTREVLKEQAEESRKQAEFVGTQTDILKRSQIDEQLRAFLSVFQHWVLHNFNKMATVEQYQGLVRTDQGYLTSRTPVDPVGFFIEVCGRIDDALEDKENSPDKKIWGLFAEQTNHQRQHLPSYLQKVASYQGSVSPALEMVISTTNVRVLGDRLFEVMNA</sequence>
<keyword evidence="2" id="KW-1133">Transmembrane helix</keyword>
<keyword evidence="4" id="KW-1185">Reference proteome</keyword>
<evidence type="ECO:0000313" key="3">
    <source>
        <dbReference type="EMBL" id="AUZ95463.1"/>
    </source>
</evidence>
<organism evidence="3 4">
    <name type="scientific">Agrobacterium phage Atu_ph08</name>
    <dbReference type="NCBI Taxonomy" id="2024265"/>
    <lineage>
        <taxon>Viruses</taxon>
        <taxon>Duplodnaviria</taxon>
        <taxon>Heunggongvirae</taxon>
        <taxon>Uroviricota</taxon>
        <taxon>Caudoviricetes</taxon>
        <taxon>Roslyckyvirus</taxon>
        <taxon>Roslyckyvirus ph08</taxon>
    </lineage>
</organism>
<feature type="transmembrane region" description="Helical" evidence="2">
    <location>
        <begin position="62"/>
        <end position="81"/>
    </location>
</feature>
<protein>
    <submittedName>
        <fullName evidence="3">Methyl-accepting chemotaxis protein I (Serine)</fullName>
    </submittedName>
</protein>
<dbReference type="EMBL" id="MF403009">
    <property type="protein sequence ID" value="AUZ95463.1"/>
    <property type="molecule type" value="Genomic_DNA"/>
</dbReference>
<proteinExistence type="predicted"/>
<reference evidence="3 4" key="1">
    <citation type="submission" date="2017-06" db="EMBL/GenBank/DDBJ databases">
        <authorList>
            <person name="Kim H.J."/>
            <person name="Triplett B.A."/>
        </authorList>
    </citation>
    <scope>NUCLEOTIDE SEQUENCE [LARGE SCALE GENOMIC DNA]</scope>
</reference>
<evidence type="ECO:0000256" key="1">
    <source>
        <dbReference type="SAM" id="Coils"/>
    </source>
</evidence>
<dbReference type="RefSeq" id="YP_010660311.1">
    <property type="nucleotide sequence ID" value="NC_070876.1"/>
</dbReference>
<feature type="coiled-coil region" evidence="1">
    <location>
        <begin position="81"/>
        <end position="117"/>
    </location>
</feature>
<keyword evidence="1" id="KW-0175">Coiled coil</keyword>
<dbReference type="GeneID" id="77936306"/>
<evidence type="ECO:0000313" key="4">
    <source>
        <dbReference type="Proteomes" id="UP000222678"/>
    </source>
</evidence>
<feature type="transmembrane region" description="Helical" evidence="2">
    <location>
        <begin position="17"/>
        <end position="36"/>
    </location>
</feature>
<evidence type="ECO:0000256" key="2">
    <source>
        <dbReference type="SAM" id="Phobius"/>
    </source>
</evidence>
<dbReference type="Proteomes" id="UP000222678">
    <property type="component" value="Genome"/>
</dbReference>
<name>A0A2L0V107_9CAUD</name>
<keyword evidence="2" id="KW-0472">Membrane</keyword>
<keyword evidence="2" id="KW-0812">Transmembrane</keyword>
<accession>A0A2L0V107</accession>